<evidence type="ECO:0000256" key="1">
    <source>
        <dbReference type="ARBA" id="ARBA00004751"/>
    </source>
</evidence>
<evidence type="ECO:0000256" key="11">
    <source>
        <dbReference type="RuleBase" id="RU003406"/>
    </source>
</evidence>
<dbReference type="PANTHER" id="PTHR42871:SF1">
    <property type="entry name" value="CITRATE SYNTHASE"/>
    <property type="match status" value="1"/>
</dbReference>
<evidence type="ECO:0000256" key="2">
    <source>
        <dbReference type="ARBA" id="ARBA00010566"/>
    </source>
</evidence>
<evidence type="ECO:0000256" key="5">
    <source>
        <dbReference type="ARBA" id="ARBA00022532"/>
    </source>
</evidence>
<dbReference type="GO" id="GO:0006099">
    <property type="term" value="P:tricarboxylic acid cycle"/>
    <property type="evidence" value="ECO:0007669"/>
    <property type="project" value="UniProtKB-UniRule"/>
</dbReference>
<evidence type="ECO:0000256" key="7">
    <source>
        <dbReference type="ARBA" id="ARBA00049288"/>
    </source>
</evidence>
<feature type="non-terminal residue" evidence="12">
    <location>
        <position position="412"/>
    </location>
</feature>
<dbReference type="NCBIfam" id="TIGR01798">
    <property type="entry name" value="cit_synth_I"/>
    <property type="match status" value="1"/>
</dbReference>
<dbReference type="UniPathway" id="UPA00223">
    <property type="reaction ID" value="UER00717"/>
</dbReference>
<dbReference type="InterPro" id="IPR019810">
    <property type="entry name" value="Citrate_synthase_AS"/>
</dbReference>
<dbReference type="InterPro" id="IPR024176">
    <property type="entry name" value="Citrate_synthase_bac-typ"/>
</dbReference>
<name>G9I7F5_9RICK</name>
<dbReference type="PRINTS" id="PR00143">
    <property type="entry name" value="CITRTSNTHASE"/>
</dbReference>
<keyword evidence="6 10" id="KW-0808">Transferase</keyword>
<evidence type="ECO:0000256" key="3">
    <source>
        <dbReference type="ARBA" id="ARBA00012972"/>
    </source>
</evidence>
<dbReference type="SUPFAM" id="SSF48256">
    <property type="entry name" value="Citrate synthase"/>
    <property type="match status" value="1"/>
</dbReference>
<dbReference type="InterPro" id="IPR010953">
    <property type="entry name" value="Citrate_synthase_typ-I"/>
</dbReference>
<sequence>MVKDAVLECGDRKISLPVLHSTDGSCFVDVTSLYKDHRILTYDPGFMSTAACRSEITFIDGDKGILRYRGIDITDVIKIEGGFSSVVYLLLYGVCPVGDEIDRFMRTLSRGCELPTAVLDVIRSFPTSSHPMAILIASFAALAAHCHNSKVYSSTDIGVAAVAKVSSIIAAIYRYTENLGFVRGDTSVEYTKNFVRMMFGDMEESRFSIICEALEMILIMHADHEQNASTSTVRMVGSTGAELFTCLSAGAAALWGHAHGGANEAVIRMLESIGDVENIPSFMSQVKDGKSGTRLMGFGHRVYKNYDPRAKVMRDLCHKVLRALGCEDRLLNIAIAMEEIALQDEYFIERKLYPNVDFYSGILLRAMGIPIRMFTTIFALGRTAGWVSQWHEMICESRGLKICRPRQLYAGR</sequence>
<dbReference type="Gene3D" id="1.10.230.10">
    <property type="entry name" value="Cytochrome P450-Terp, domain 2"/>
    <property type="match status" value="1"/>
</dbReference>
<dbReference type="InterPro" id="IPR036969">
    <property type="entry name" value="Citrate_synthase_sf"/>
</dbReference>
<dbReference type="InterPro" id="IPR016143">
    <property type="entry name" value="Citrate_synth-like_sm_a-sub"/>
</dbReference>
<accession>G9I7F5</accession>
<dbReference type="NCBIfam" id="NF004126">
    <property type="entry name" value="PRK05614.1"/>
    <property type="match status" value="1"/>
</dbReference>
<dbReference type="PROSITE" id="PS00480">
    <property type="entry name" value="CITRATE_SYNTHASE"/>
    <property type="match status" value="1"/>
</dbReference>
<dbReference type="Gene3D" id="1.10.580.10">
    <property type="entry name" value="Citrate Synthase, domain 1"/>
    <property type="match status" value="1"/>
</dbReference>
<keyword evidence="5 10" id="KW-0816">Tricarboxylic acid cycle</keyword>
<comment type="pathway">
    <text evidence="1 10">Carbohydrate metabolism; tricarboxylic acid cycle; isocitrate from oxaloacetate: step 1/2.</text>
</comment>
<dbReference type="EC" id="2.3.3.16" evidence="3 8"/>
<proteinExistence type="inferred from homology"/>
<organism evidence="12">
    <name type="scientific">uncultured Anaplasma sp</name>
    <dbReference type="NCBI Taxonomy" id="319051"/>
    <lineage>
        <taxon>Bacteria</taxon>
        <taxon>Pseudomonadati</taxon>
        <taxon>Pseudomonadota</taxon>
        <taxon>Alphaproteobacteria</taxon>
        <taxon>Rickettsiales</taxon>
        <taxon>Anaplasmataceae</taxon>
        <taxon>Anaplasma</taxon>
        <taxon>environmental samples</taxon>
    </lineage>
</organism>
<evidence type="ECO:0000256" key="6">
    <source>
        <dbReference type="ARBA" id="ARBA00022679"/>
    </source>
</evidence>
<evidence type="ECO:0000256" key="8">
    <source>
        <dbReference type="NCBIfam" id="TIGR01798"/>
    </source>
</evidence>
<dbReference type="GO" id="GO:0036440">
    <property type="term" value="F:citrate synthase activity"/>
    <property type="evidence" value="ECO:0007669"/>
    <property type="project" value="UniProtKB-EC"/>
</dbReference>
<comment type="similarity">
    <text evidence="2 11">Belongs to the citrate synthase family.</text>
</comment>
<dbReference type="GO" id="GO:0005737">
    <property type="term" value="C:cytoplasm"/>
    <property type="evidence" value="ECO:0007669"/>
    <property type="project" value="InterPro"/>
</dbReference>
<dbReference type="AlphaFoldDB" id="G9I7F5"/>
<evidence type="ECO:0000313" key="12">
    <source>
        <dbReference type="EMBL" id="AEX07896.1"/>
    </source>
</evidence>
<dbReference type="InterPro" id="IPR016142">
    <property type="entry name" value="Citrate_synth-like_lrg_a-sub"/>
</dbReference>
<reference evidence="12" key="1">
    <citation type="submission" date="2011-08" db="EMBL/GenBank/DDBJ databases">
        <title>Individual and multi-gene inferences on the Phylogenetic position of Anaplasma bovis.</title>
        <authorList>
            <person name="Ybanez A.P."/>
            <person name="Matsumoto K."/>
            <person name="Kawazu S.-I."/>
            <person name="Kishimoto T."/>
            <person name="Inokuma H."/>
        </authorList>
    </citation>
    <scope>NUCLEOTIDE SEQUENCE</scope>
</reference>
<protein>
    <recommendedName>
        <fullName evidence="4 8">Citrate synthase</fullName>
        <ecNumber evidence="3 8">2.3.3.16</ecNumber>
    </recommendedName>
</protein>
<evidence type="ECO:0000256" key="9">
    <source>
        <dbReference type="PIRSR" id="PIRSR001369-1"/>
    </source>
</evidence>
<dbReference type="Pfam" id="PF00285">
    <property type="entry name" value="Citrate_synt"/>
    <property type="match status" value="1"/>
</dbReference>
<dbReference type="PIRSF" id="PIRSF001369">
    <property type="entry name" value="Citrate_synth"/>
    <property type="match status" value="1"/>
</dbReference>
<dbReference type="InterPro" id="IPR002020">
    <property type="entry name" value="Citrate_synthase"/>
</dbReference>
<dbReference type="Gene3D" id="2.20.28.60">
    <property type="match status" value="1"/>
</dbReference>
<evidence type="ECO:0000256" key="4">
    <source>
        <dbReference type="ARBA" id="ARBA00022134"/>
    </source>
</evidence>
<feature type="active site" evidence="9">
    <location>
        <position position="300"/>
    </location>
</feature>
<dbReference type="EMBL" id="JN588561">
    <property type="protein sequence ID" value="AEX07896.1"/>
    <property type="molecule type" value="Genomic_DNA"/>
</dbReference>
<dbReference type="PANTHER" id="PTHR42871">
    <property type="entry name" value="CITRATE SYNTHASE"/>
    <property type="match status" value="1"/>
</dbReference>
<evidence type="ECO:0000256" key="10">
    <source>
        <dbReference type="RuleBase" id="RU003370"/>
    </source>
</evidence>
<dbReference type="FunFam" id="1.10.230.10:FF:000002">
    <property type="entry name" value="Citrate synthase"/>
    <property type="match status" value="1"/>
</dbReference>
<feature type="active site" evidence="9">
    <location>
        <position position="357"/>
    </location>
</feature>
<comment type="catalytic activity">
    <reaction evidence="7 10">
        <text>oxaloacetate + acetyl-CoA + H2O = citrate + CoA + H(+)</text>
        <dbReference type="Rhea" id="RHEA:16845"/>
        <dbReference type="ChEBI" id="CHEBI:15377"/>
        <dbReference type="ChEBI" id="CHEBI:15378"/>
        <dbReference type="ChEBI" id="CHEBI:16452"/>
        <dbReference type="ChEBI" id="CHEBI:16947"/>
        <dbReference type="ChEBI" id="CHEBI:57287"/>
        <dbReference type="ChEBI" id="CHEBI:57288"/>
        <dbReference type="EC" id="2.3.3.16"/>
    </reaction>
</comment>